<evidence type="ECO:0000256" key="1">
    <source>
        <dbReference type="SAM" id="Phobius"/>
    </source>
</evidence>
<proteinExistence type="predicted"/>
<name>A0ABY6HST4_9ARCH</name>
<organism evidence="2 3">
    <name type="scientific">Candidatus Lokiarchaeum ossiferum</name>
    <dbReference type="NCBI Taxonomy" id="2951803"/>
    <lineage>
        <taxon>Archaea</taxon>
        <taxon>Promethearchaeati</taxon>
        <taxon>Promethearchaeota</taxon>
        <taxon>Promethearchaeia</taxon>
        <taxon>Promethearchaeales</taxon>
        <taxon>Promethearchaeaceae</taxon>
        <taxon>Candidatus Lokiarchaeum</taxon>
    </lineage>
</organism>
<dbReference type="Proteomes" id="UP001208689">
    <property type="component" value="Chromosome"/>
</dbReference>
<gene>
    <name evidence="2" type="ORF">NEF87_002212</name>
</gene>
<keyword evidence="1" id="KW-1133">Transmembrane helix</keyword>
<sequence length="224" mass="26641">MDNHEEEQNINVFYWGSFFIVCFLGIMIFAVITTNARLFLGAIVAMILTILCMSLVLNYADIEFKFTIMLLGRSRLKFWQHRLVEKRYALLSNRILETKKFHLIKRIDQFALIPIIKYLEKNPEILAQMTEHAQDLIHNCVRKNFHYTTLDAFYKYYEYSTKELIDKLVQEKYLAAPLRDRIINEADYEDQQIIERMLPTGDELLEQIYSRHSITLQNGFDILI</sequence>
<evidence type="ECO:0000313" key="3">
    <source>
        <dbReference type="Proteomes" id="UP001208689"/>
    </source>
</evidence>
<keyword evidence="1" id="KW-0812">Transmembrane</keyword>
<keyword evidence="3" id="KW-1185">Reference proteome</keyword>
<dbReference type="EMBL" id="CP104013">
    <property type="protein sequence ID" value="UYP45927.1"/>
    <property type="molecule type" value="Genomic_DNA"/>
</dbReference>
<reference evidence="2" key="1">
    <citation type="submission" date="2022-09" db="EMBL/GenBank/DDBJ databases">
        <title>Actin cytoskeleton and complex cell architecture in an #Asgard archaeon.</title>
        <authorList>
            <person name="Ponce Toledo R.I."/>
            <person name="Schleper C."/>
            <person name="Rodrigues Oliveira T."/>
            <person name="Wollweber F."/>
            <person name="Xu J."/>
            <person name="Rittmann S."/>
            <person name="Klingl A."/>
            <person name="Pilhofer M."/>
        </authorList>
    </citation>
    <scope>NUCLEOTIDE SEQUENCE</scope>
    <source>
        <strain evidence="2">B-35</strain>
    </source>
</reference>
<feature type="transmembrane region" description="Helical" evidence="1">
    <location>
        <begin position="12"/>
        <end position="32"/>
    </location>
</feature>
<feature type="transmembrane region" description="Helical" evidence="1">
    <location>
        <begin position="38"/>
        <end position="60"/>
    </location>
</feature>
<keyword evidence="1" id="KW-0472">Membrane</keyword>
<evidence type="ECO:0000313" key="2">
    <source>
        <dbReference type="EMBL" id="UYP45927.1"/>
    </source>
</evidence>
<accession>A0ABY6HST4</accession>
<protein>
    <submittedName>
        <fullName evidence="2">Uncharacterized protein</fullName>
    </submittedName>
</protein>